<dbReference type="Pfam" id="PF13561">
    <property type="entry name" value="adh_short_C2"/>
    <property type="match status" value="1"/>
</dbReference>
<dbReference type="InterPro" id="IPR002347">
    <property type="entry name" value="SDR_fam"/>
</dbReference>
<dbReference type="AlphaFoldDB" id="A0AAE3WA55"/>
<dbReference type="FunFam" id="3.40.50.720:FF:000084">
    <property type="entry name" value="Short-chain dehydrogenase reductase"/>
    <property type="match status" value="1"/>
</dbReference>
<accession>A0AAE3WA55</accession>
<dbReference type="EMBL" id="JAUSUZ010000001">
    <property type="protein sequence ID" value="MDQ0371275.1"/>
    <property type="molecule type" value="Genomic_DNA"/>
</dbReference>
<dbReference type="InterPro" id="IPR036291">
    <property type="entry name" value="NAD(P)-bd_dom_sf"/>
</dbReference>
<dbReference type="Gene3D" id="3.40.50.720">
    <property type="entry name" value="NAD(P)-binding Rossmann-like Domain"/>
    <property type="match status" value="1"/>
</dbReference>
<dbReference type="RefSeq" id="WP_307247918.1">
    <property type="nucleotide sequence ID" value="NZ_JAUSUZ010000001.1"/>
</dbReference>
<dbReference type="InterPro" id="IPR057326">
    <property type="entry name" value="KR_dom"/>
</dbReference>
<protein>
    <submittedName>
        <fullName evidence="4">NAD(P)-dependent dehydrogenase (Short-subunit alcohol dehydrogenase family)</fullName>
    </submittedName>
</protein>
<keyword evidence="2" id="KW-0560">Oxidoreductase</keyword>
<reference evidence="4 5" key="1">
    <citation type="submission" date="2023-07" db="EMBL/GenBank/DDBJ databases">
        <title>Sequencing the genomes of 1000 actinobacteria strains.</title>
        <authorList>
            <person name="Klenk H.-P."/>
        </authorList>
    </citation>
    <scope>NUCLEOTIDE SEQUENCE [LARGE SCALE GENOMIC DNA]</scope>
    <source>
        <strain evidence="4 5">DSM 44709</strain>
    </source>
</reference>
<evidence type="ECO:0000256" key="1">
    <source>
        <dbReference type="ARBA" id="ARBA00006484"/>
    </source>
</evidence>
<evidence type="ECO:0000313" key="5">
    <source>
        <dbReference type="Proteomes" id="UP001240236"/>
    </source>
</evidence>
<comment type="similarity">
    <text evidence="1">Belongs to the short-chain dehydrogenases/reductases (SDR) family.</text>
</comment>
<dbReference type="PROSITE" id="PS00061">
    <property type="entry name" value="ADH_SHORT"/>
    <property type="match status" value="1"/>
</dbReference>
<name>A0AAE3WA55_9ACTN</name>
<dbReference type="SUPFAM" id="SSF51735">
    <property type="entry name" value="NAD(P)-binding Rossmann-fold domains"/>
    <property type="match status" value="1"/>
</dbReference>
<gene>
    <name evidence="4" type="ORF">J2S42_007944</name>
</gene>
<comment type="caution">
    <text evidence="4">The sequence shown here is derived from an EMBL/GenBank/DDBJ whole genome shotgun (WGS) entry which is preliminary data.</text>
</comment>
<dbReference type="CDD" id="cd05233">
    <property type="entry name" value="SDR_c"/>
    <property type="match status" value="1"/>
</dbReference>
<evidence type="ECO:0000256" key="2">
    <source>
        <dbReference type="ARBA" id="ARBA00023002"/>
    </source>
</evidence>
<dbReference type="InterPro" id="IPR020904">
    <property type="entry name" value="Sc_DH/Rdtase_CS"/>
</dbReference>
<feature type="domain" description="Ketoreductase" evidence="3">
    <location>
        <begin position="7"/>
        <end position="244"/>
    </location>
</feature>
<keyword evidence="5" id="KW-1185">Reference proteome</keyword>
<dbReference type="SMART" id="SM00822">
    <property type="entry name" value="PKS_KR"/>
    <property type="match status" value="1"/>
</dbReference>
<dbReference type="GO" id="GO:0016491">
    <property type="term" value="F:oxidoreductase activity"/>
    <property type="evidence" value="ECO:0007669"/>
    <property type="project" value="UniProtKB-KW"/>
</dbReference>
<proteinExistence type="inferred from homology"/>
<evidence type="ECO:0000313" key="4">
    <source>
        <dbReference type="EMBL" id="MDQ0371275.1"/>
    </source>
</evidence>
<sequence length="250" mass="25407">MDEFSGLAALVTGGASGIGLATARWLSARGAHVAVLDRDTEGLPDPLAGFVADVTDDAAVRAAVEAAADRLGGLDILVNNAGVGAVGTVEDNDDVEWARVLDVNVTGLVRVSRAALPHLRESAYAAIVNTCSIAGHAGLPQRALYSATKGAVQALTLAMAADHVGEGIRVNCVNPGTVDTPWVRRLLAATDDPDATLAALEARQPHGRLVSADEVASAIAYLAGPNSGSTTGTVLAVDGGMHGLRLPPRD</sequence>
<dbReference type="PRINTS" id="PR00080">
    <property type="entry name" value="SDRFAMILY"/>
</dbReference>
<dbReference type="PANTHER" id="PTHR43477:SF1">
    <property type="entry name" value="DIHYDROANTICAPSIN 7-DEHYDROGENASE"/>
    <property type="match status" value="1"/>
</dbReference>
<dbReference type="Proteomes" id="UP001240236">
    <property type="component" value="Unassembled WGS sequence"/>
</dbReference>
<dbReference type="InterPro" id="IPR051122">
    <property type="entry name" value="SDR_DHRS6-like"/>
</dbReference>
<dbReference type="PANTHER" id="PTHR43477">
    <property type="entry name" value="DIHYDROANTICAPSIN 7-DEHYDROGENASE"/>
    <property type="match status" value="1"/>
</dbReference>
<evidence type="ECO:0000259" key="3">
    <source>
        <dbReference type="SMART" id="SM00822"/>
    </source>
</evidence>
<organism evidence="4 5">
    <name type="scientific">Catenuloplanes indicus</name>
    <dbReference type="NCBI Taxonomy" id="137267"/>
    <lineage>
        <taxon>Bacteria</taxon>
        <taxon>Bacillati</taxon>
        <taxon>Actinomycetota</taxon>
        <taxon>Actinomycetes</taxon>
        <taxon>Micromonosporales</taxon>
        <taxon>Micromonosporaceae</taxon>
        <taxon>Catenuloplanes</taxon>
    </lineage>
</organism>
<dbReference type="PRINTS" id="PR00081">
    <property type="entry name" value="GDHRDH"/>
</dbReference>